<dbReference type="SUPFAM" id="SSF52218">
    <property type="entry name" value="Flavoproteins"/>
    <property type="match status" value="1"/>
</dbReference>
<protein>
    <submittedName>
        <fullName evidence="4">NAD(P)H dehydrogenase</fullName>
    </submittedName>
</protein>
<comment type="caution">
    <text evidence="4">The sequence shown here is derived from an EMBL/GenBank/DDBJ whole genome shotgun (WGS) entry which is preliminary data.</text>
</comment>
<evidence type="ECO:0000256" key="2">
    <source>
        <dbReference type="ARBA" id="ARBA00023002"/>
    </source>
</evidence>
<dbReference type="PANTHER" id="PTHR10204:SF34">
    <property type="entry name" value="NAD(P)H DEHYDROGENASE [QUINONE] 1 ISOFORM 1"/>
    <property type="match status" value="1"/>
</dbReference>
<dbReference type="GO" id="GO:0005829">
    <property type="term" value="C:cytosol"/>
    <property type="evidence" value="ECO:0007669"/>
    <property type="project" value="TreeGrafter"/>
</dbReference>
<dbReference type="GO" id="GO:0003955">
    <property type="term" value="F:NAD(P)H dehydrogenase (quinone) activity"/>
    <property type="evidence" value="ECO:0007669"/>
    <property type="project" value="TreeGrafter"/>
</dbReference>
<name>A0A916YEV3_9MICO</name>
<dbReference type="PANTHER" id="PTHR10204">
    <property type="entry name" value="NAD P H OXIDOREDUCTASE-RELATED"/>
    <property type="match status" value="1"/>
</dbReference>
<dbReference type="InterPro" id="IPR003680">
    <property type="entry name" value="Flavodoxin_fold"/>
</dbReference>
<organism evidence="4 5">
    <name type="scientific">Microbacterium faecale</name>
    <dbReference type="NCBI Taxonomy" id="1804630"/>
    <lineage>
        <taxon>Bacteria</taxon>
        <taxon>Bacillati</taxon>
        <taxon>Actinomycetota</taxon>
        <taxon>Actinomycetes</taxon>
        <taxon>Micrococcales</taxon>
        <taxon>Microbacteriaceae</taxon>
        <taxon>Microbacterium</taxon>
    </lineage>
</organism>
<comment type="similarity">
    <text evidence="1">Belongs to the NAD(P)H dehydrogenase (quinone) family.</text>
</comment>
<dbReference type="RefSeq" id="WP_188712406.1">
    <property type="nucleotide sequence ID" value="NZ_BMHO01000001.1"/>
</dbReference>
<accession>A0A916YEV3</accession>
<dbReference type="InterPro" id="IPR029039">
    <property type="entry name" value="Flavoprotein-like_sf"/>
</dbReference>
<feature type="domain" description="Flavodoxin-like fold" evidence="3">
    <location>
        <begin position="1"/>
        <end position="193"/>
    </location>
</feature>
<evidence type="ECO:0000313" key="5">
    <source>
        <dbReference type="Proteomes" id="UP000633205"/>
    </source>
</evidence>
<proteinExistence type="inferred from homology"/>
<keyword evidence="2" id="KW-0560">Oxidoreductase</keyword>
<dbReference type="AlphaFoldDB" id="A0A916YEV3"/>
<dbReference type="Pfam" id="PF02525">
    <property type="entry name" value="Flavodoxin_2"/>
    <property type="match status" value="1"/>
</dbReference>
<dbReference type="InterPro" id="IPR051545">
    <property type="entry name" value="NAD(P)H_dehydrogenase_qn"/>
</dbReference>
<dbReference type="EMBL" id="BMHO01000001">
    <property type="protein sequence ID" value="GGD41878.1"/>
    <property type="molecule type" value="Genomic_DNA"/>
</dbReference>
<dbReference type="Gene3D" id="3.40.50.360">
    <property type="match status" value="1"/>
</dbReference>
<reference evidence="4" key="1">
    <citation type="journal article" date="2014" name="Int. J. Syst. Evol. Microbiol.">
        <title>Complete genome sequence of Corynebacterium casei LMG S-19264T (=DSM 44701T), isolated from a smear-ripened cheese.</title>
        <authorList>
            <consortium name="US DOE Joint Genome Institute (JGI-PGF)"/>
            <person name="Walter F."/>
            <person name="Albersmeier A."/>
            <person name="Kalinowski J."/>
            <person name="Ruckert C."/>
        </authorList>
    </citation>
    <scope>NUCLEOTIDE SEQUENCE</scope>
    <source>
        <strain evidence="4">CGMCC 1.15152</strain>
    </source>
</reference>
<sequence>MHLLTVFSHPVAASYPAAVMSAFHEPFHEAGHSIDVLDLHREGFDPRFTVEDHSHFWGGPVPADVAAMHRRVEAADRLAFVFPVYWWSMPALMKGWVERVFTGGWAYQYGQGVDDRGKKSLNGLLPSVPTALVAIGGSKRSTYDKYGYDEAMRTQLDVGVFAYCGIRDVESHLIYDVEGDHNAATRAAGVRDARRIGADFLSPDRVPRDAKAEHLRVRRAAKAA</sequence>
<evidence type="ECO:0000313" key="4">
    <source>
        <dbReference type="EMBL" id="GGD41878.1"/>
    </source>
</evidence>
<keyword evidence="5" id="KW-1185">Reference proteome</keyword>
<reference evidence="4" key="2">
    <citation type="submission" date="2020-09" db="EMBL/GenBank/DDBJ databases">
        <authorList>
            <person name="Sun Q."/>
            <person name="Zhou Y."/>
        </authorList>
    </citation>
    <scope>NUCLEOTIDE SEQUENCE</scope>
    <source>
        <strain evidence="4">CGMCC 1.15152</strain>
    </source>
</reference>
<dbReference type="Proteomes" id="UP000633205">
    <property type="component" value="Unassembled WGS sequence"/>
</dbReference>
<evidence type="ECO:0000256" key="1">
    <source>
        <dbReference type="ARBA" id="ARBA00006252"/>
    </source>
</evidence>
<evidence type="ECO:0000259" key="3">
    <source>
        <dbReference type="Pfam" id="PF02525"/>
    </source>
</evidence>
<gene>
    <name evidence="4" type="ORF">GCM10010915_23580</name>
</gene>